<dbReference type="STRING" id="1123501.Wenmar_00698"/>
<dbReference type="GO" id="GO:0030313">
    <property type="term" value="C:cell envelope"/>
    <property type="evidence" value="ECO:0007669"/>
    <property type="project" value="UniProtKB-SubCell"/>
</dbReference>
<keyword evidence="6" id="KW-0413">Isomerase</keyword>
<dbReference type="RefSeq" id="WP_018304068.1">
    <property type="nucleotide sequence ID" value="NZ_KB902312.1"/>
</dbReference>
<dbReference type="GO" id="GO:0015036">
    <property type="term" value="F:disulfide oxidoreductase activity"/>
    <property type="evidence" value="ECO:0007669"/>
    <property type="project" value="UniProtKB-ARBA"/>
</dbReference>
<evidence type="ECO:0000313" key="7">
    <source>
        <dbReference type="Proteomes" id="UP000035100"/>
    </source>
</evidence>
<keyword evidence="2" id="KW-0201">Cytochrome c-type biogenesis</keyword>
<evidence type="ECO:0000256" key="4">
    <source>
        <dbReference type="SAM" id="SignalP"/>
    </source>
</evidence>
<evidence type="ECO:0000313" key="6">
    <source>
        <dbReference type="EMBL" id="KIQ70323.1"/>
    </source>
</evidence>
<reference evidence="6 7" key="1">
    <citation type="submission" date="2013-01" db="EMBL/GenBank/DDBJ databases">
        <authorList>
            <person name="Fiebig A."/>
            <person name="Goeker M."/>
            <person name="Klenk H.-P.P."/>
        </authorList>
    </citation>
    <scope>NUCLEOTIDE SEQUENCE [LARGE SCALE GENOMIC DNA]</scope>
    <source>
        <strain evidence="6 7">DSM 24838</strain>
    </source>
</reference>
<dbReference type="OrthoDB" id="9799347at2"/>
<sequence>MRRIVVAAVYTGGLALANAGAAQLADVPLEGDMRKLTVHDAPMETSDTPFTLQDGGEATLADFAGTPVVLNLWATWCAPCREEMPTLEALAEEAGDDLTVLTVATGRNSPEGMAAFFDEIGVENLPLHTDPRQAFARDLGVLGLPVTILIDAEGHEVARLQGEADWSAPEAAAVIAALTAD</sequence>
<dbReference type="InterPro" id="IPR013766">
    <property type="entry name" value="Thioredoxin_domain"/>
</dbReference>
<proteinExistence type="predicted"/>
<protein>
    <submittedName>
        <fullName evidence="6">Thiol-disulfide isomerase and thioredoxin</fullName>
    </submittedName>
</protein>
<keyword evidence="4" id="KW-0732">Signal</keyword>
<evidence type="ECO:0000256" key="2">
    <source>
        <dbReference type="ARBA" id="ARBA00022748"/>
    </source>
</evidence>
<dbReference type="PROSITE" id="PS00194">
    <property type="entry name" value="THIOREDOXIN_1"/>
    <property type="match status" value="1"/>
</dbReference>
<accession>A0A0D0QH05</accession>
<evidence type="ECO:0000259" key="5">
    <source>
        <dbReference type="PROSITE" id="PS51352"/>
    </source>
</evidence>
<dbReference type="PATRIC" id="fig|1123501.6.peg.765"/>
<dbReference type="CDD" id="cd02966">
    <property type="entry name" value="TlpA_like_family"/>
    <property type="match status" value="1"/>
</dbReference>
<dbReference type="InterPro" id="IPR013740">
    <property type="entry name" value="Redoxin"/>
</dbReference>
<evidence type="ECO:0000256" key="1">
    <source>
        <dbReference type="ARBA" id="ARBA00004196"/>
    </source>
</evidence>
<feature type="signal peptide" evidence="4">
    <location>
        <begin position="1"/>
        <end position="21"/>
    </location>
</feature>
<feature type="domain" description="Thioredoxin" evidence="5">
    <location>
        <begin position="13"/>
        <end position="180"/>
    </location>
</feature>
<dbReference type="Gene3D" id="3.40.30.10">
    <property type="entry name" value="Glutaredoxin"/>
    <property type="match status" value="1"/>
</dbReference>
<dbReference type="PROSITE" id="PS51352">
    <property type="entry name" value="THIOREDOXIN_2"/>
    <property type="match status" value="1"/>
</dbReference>
<dbReference type="Proteomes" id="UP000035100">
    <property type="component" value="Unassembled WGS sequence"/>
</dbReference>
<dbReference type="AlphaFoldDB" id="A0A0D0QH05"/>
<dbReference type="PANTHER" id="PTHR42852:SF13">
    <property type="entry name" value="PROTEIN DIPZ"/>
    <property type="match status" value="1"/>
</dbReference>
<gene>
    <name evidence="6" type="ORF">Wenmar_00698</name>
</gene>
<dbReference type="GO" id="GO:0017004">
    <property type="term" value="P:cytochrome complex assembly"/>
    <property type="evidence" value="ECO:0007669"/>
    <property type="project" value="UniProtKB-KW"/>
</dbReference>
<feature type="chain" id="PRO_5002219508" evidence="4">
    <location>
        <begin position="22"/>
        <end position="181"/>
    </location>
</feature>
<name>A0A0D0QH05_9RHOB</name>
<dbReference type="PANTHER" id="PTHR42852">
    <property type="entry name" value="THIOL:DISULFIDE INTERCHANGE PROTEIN DSBE"/>
    <property type="match status" value="1"/>
</dbReference>
<dbReference type="InterPro" id="IPR017937">
    <property type="entry name" value="Thioredoxin_CS"/>
</dbReference>
<keyword evidence="3" id="KW-0676">Redox-active center</keyword>
<dbReference type="Pfam" id="PF08534">
    <property type="entry name" value="Redoxin"/>
    <property type="match status" value="1"/>
</dbReference>
<evidence type="ECO:0000256" key="3">
    <source>
        <dbReference type="ARBA" id="ARBA00023284"/>
    </source>
</evidence>
<dbReference type="InterPro" id="IPR036249">
    <property type="entry name" value="Thioredoxin-like_sf"/>
</dbReference>
<organism evidence="6 7">
    <name type="scientific">Wenxinia marina DSM 24838</name>
    <dbReference type="NCBI Taxonomy" id="1123501"/>
    <lineage>
        <taxon>Bacteria</taxon>
        <taxon>Pseudomonadati</taxon>
        <taxon>Pseudomonadota</taxon>
        <taxon>Alphaproteobacteria</taxon>
        <taxon>Rhodobacterales</taxon>
        <taxon>Roseobacteraceae</taxon>
        <taxon>Wenxinia</taxon>
    </lineage>
</organism>
<comment type="caution">
    <text evidence="6">The sequence shown here is derived from an EMBL/GenBank/DDBJ whole genome shotgun (WGS) entry which is preliminary data.</text>
</comment>
<dbReference type="GO" id="GO:0016853">
    <property type="term" value="F:isomerase activity"/>
    <property type="evidence" value="ECO:0007669"/>
    <property type="project" value="UniProtKB-KW"/>
</dbReference>
<dbReference type="SUPFAM" id="SSF52833">
    <property type="entry name" value="Thioredoxin-like"/>
    <property type="match status" value="1"/>
</dbReference>
<dbReference type="EMBL" id="AONG01000005">
    <property type="protein sequence ID" value="KIQ70323.1"/>
    <property type="molecule type" value="Genomic_DNA"/>
</dbReference>
<comment type="subcellular location">
    <subcellularLocation>
        <location evidence="1">Cell envelope</location>
    </subcellularLocation>
</comment>
<keyword evidence="7" id="KW-1185">Reference proteome</keyword>
<dbReference type="eggNOG" id="COG0526">
    <property type="taxonomic scope" value="Bacteria"/>
</dbReference>
<dbReference type="InterPro" id="IPR050553">
    <property type="entry name" value="Thioredoxin_ResA/DsbE_sf"/>
</dbReference>